<evidence type="ECO:0000256" key="2">
    <source>
        <dbReference type="SAM" id="MobiDB-lite"/>
    </source>
</evidence>
<dbReference type="GO" id="GO:0005737">
    <property type="term" value="C:cytoplasm"/>
    <property type="evidence" value="ECO:0007669"/>
    <property type="project" value="TreeGrafter"/>
</dbReference>
<feature type="compositionally biased region" description="Basic residues" evidence="2">
    <location>
        <begin position="41"/>
        <end position="50"/>
    </location>
</feature>
<dbReference type="Gene3D" id="2.130.10.10">
    <property type="entry name" value="YVTN repeat-like/Quinoprotein amine dehydrogenase"/>
    <property type="match status" value="1"/>
</dbReference>
<dbReference type="AlphaFoldDB" id="A0A9W7XF68"/>
<feature type="region of interest" description="Disordered" evidence="2">
    <location>
        <begin position="891"/>
        <end position="914"/>
    </location>
</feature>
<dbReference type="PANTHER" id="PTHR16453:SF9">
    <property type="entry name" value="GATOR COMPLEX PROTEIN MIOS"/>
    <property type="match status" value="1"/>
</dbReference>
<dbReference type="GO" id="GO:1904263">
    <property type="term" value="P:positive regulation of TORC1 signaling"/>
    <property type="evidence" value="ECO:0007669"/>
    <property type="project" value="TreeGrafter"/>
</dbReference>
<dbReference type="Pfam" id="PF21720">
    <property type="entry name" value="MIOS_WD40"/>
    <property type="match status" value="1"/>
</dbReference>
<proteinExistence type="inferred from homology"/>
<dbReference type="InterPro" id="IPR031488">
    <property type="entry name" value="Zn_ribbon_mio"/>
</dbReference>
<gene>
    <name evidence="4" type="primary">PRP31_2</name>
    <name evidence="4" type="ORF">LPJ64_005014</name>
</gene>
<feature type="region of interest" description="Disordered" evidence="2">
    <location>
        <begin position="25"/>
        <end position="59"/>
    </location>
</feature>
<comment type="caution">
    <text evidence="4">The sequence shown here is derived from an EMBL/GenBank/DDBJ whole genome shotgun (WGS) entry which is preliminary data.</text>
</comment>
<protein>
    <submittedName>
        <fullName evidence="4">U4/U6-U5 snRNP complex subunit prp31</fullName>
    </submittedName>
</protein>
<dbReference type="PANTHER" id="PTHR16453">
    <property type="entry name" value="WD40 DOMAIN-CONTAINING PROTEIN MIO FAMILY MEMBER"/>
    <property type="match status" value="1"/>
</dbReference>
<dbReference type="CDD" id="cd16691">
    <property type="entry name" value="mRING-H2-C3H3C2_Mio"/>
    <property type="match status" value="1"/>
</dbReference>
<dbReference type="InterPro" id="IPR037593">
    <property type="entry name" value="MIOS/Sea4"/>
</dbReference>
<dbReference type="InterPro" id="IPR036322">
    <property type="entry name" value="WD40_repeat_dom_sf"/>
</dbReference>
<dbReference type="SUPFAM" id="SSF50978">
    <property type="entry name" value="WD40 repeat-like"/>
    <property type="match status" value="1"/>
</dbReference>
<accession>A0A9W7XF68</accession>
<evidence type="ECO:0000256" key="1">
    <source>
        <dbReference type="ARBA" id="ARBA00009713"/>
    </source>
</evidence>
<evidence type="ECO:0000313" key="5">
    <source>
        <dbReference type="Proteomes" id="UP001145021"/>
    </source>
</evidence>
<dbReference type="Proteomes" id="UP001145021">
    <property type="component" value="Unassembled WGS sequence"/>
</dbReference>
<organism evidence="4 5">
    <name type="scientific">Coemansia asiatica</name>
    <dbReference type="NCBI Taxonomy" id="1052880"/>
    <lineage>
        <taxon>Eukaryota</taxon>
        <taxon>Fungi</taxon>
        <taxon>Fungi incertae sedis</taxon>
        <taxon>Zoopagomycota</taxon>
        <taxon>Kickxellomycotina</taxon>
        <taxon>Kickxellomycetes</taxon>
        <taxon>Kickxellales</taxon>
        <taxon>Kickxellaceae</taxon>
        <taxon>Coemansia</taxon>
    </lineage>
</organism>
<feature type="domain" description="GATOR2 complex protein MIO zinc-ribbon like" evidence="3">
    <location>
        <begin position="978"/>
        <end position="1058"/>
    </location>
</feature>
<dbReference type="EMBL" id="JANBOH010000283">
    <property type="protein sequence ID" value="KAJ1643186.1"/>
    <property type="molecule type" value="Genomic_DNA"/>
</dbReference>
<sequence length="1061" mass="112907">MDWLRSAVRAWSPYDFQRAETGNLQADAQMDGDQPQTPPRRSLKKGRRRMPGQTTGHSVPAMCWVQPEWRAQFAVGSDTGVRVYRLASAEEARTGTKFELMEFQSTRRAVAALAAYPRTQAQSGVLAVGSTEGDVNLHFLASSGDGNEAAATGPGVISVYGQTGRQCRALAFNAAHGDLLACGFDFKEGRSGLHIYDISRSSDVRLLLGQADSGGDRAGTDTGTSSRGGSGAWVTSLAWVPGSVDDILVASRQTRGVVRLYDLRGRQTSETVLHMSAAGEAGMVYDVQFDPFNSVRYLAHDRRGRVGMWDLRWPPEALHTATIGDGSDVLRVAYSPRRRGVIAAMTGGSIEVLRVSEFIEGRPGNANASARAVLEEACMRDHFDDERPSAAPPVGLCVWTERVASIGAGSSQSSLLWVPPAASAAAARAEQLVTCGADGTVRASTLPVPRMAEFSCRGDLAVATNWSSLLGATVGSEAEMAALHVAAAEVRELVASAGAAAAPGSGRGLRASGNAGDASVQAALASDALVQMRQRALRGYGSAADANARIMHRDFWRWVRDADIRRRSGVYHVAPRTDISFYGVHALLRLSRREAAFLRVQSSITRQPVHRGSRINFGRTLALAFCGWDLVGRTREQHICALEAASEFAAAAGTAFVYGDHARCLLALERSSAQDQKLLSFMLKAQLAETGPGAAAGQSAPADMFRCAHLQMIFTYLVTRDWAQVLAAMRDRGLPLSTQVAVALRYLSDAQLTRFLVRVGRDAVRSGSLDALLVTGICGVGRVVLQAYVDATGDVQTAALAVSADPEDVPTDVAEQWVYAYRHLLNKWRMFTTRCLFDIAHGNAREAKGLPRMSRVGEEIALRPADVRCIFCHQGLGYDVNKWRAAQVRSSASTSDTGAMVPQPSTPGSMTMGIAPPAASAAAATAGGGMLSALPDPRLIPSRPPGMGARDVSAGGLAASAGAMGAADQQKSQSRLLFTACPKCGNRLPRCVVCRMTLGTPVVAAGASAEDCAALGGDFAQWFSWCQTCGHGGHVAHMQSWFATHSACPIPGCECECERCY</sequence>
<evidence type="ECO:0000313" key="4">
    <source>
        <dbReference type="EMBL" id="KAJ1643186.1"/>
    </source>
</evidence>
<dbReference type="Pfam" id="PF17034">
    <property type="entry name" value="zinc_ribbon_16"/>
    <property type="match status" value="1"/>
</dbReference>
<name>A0A9W7XF68_9FUNG</name>
<keyword evidence="5" id="KW-1185">Reference proteome</keyword>
<comment type="similarity">
    <text evidence="1">Belongs to the WD repeat mio family.</text>
</comment>
<evidence type="ECO:0000259" key="3">
    <source>
        <dbReference type="Pfam" id="PF17034"/>
    </source>
</evidence>
<dbReference type="InterPro" id="IPR015943">
    <property type="entry name" value="WD40/YVTN_repeat-like_dom_sf"/>
</dbReference>
<reference evidence="4" key="1">
    <citation type="submission" date="2022-07" db="EMBL/GenBank/DDBJ databases">
        <title>Phylogenomic reconstructions and comparative analyses of Kickxellomycotina fungi.</title>
        <authorList>
            <person name="Reynolds N.K."/>
            <person name="Stajich J.E."/>
            <person name="Barry K."/>
            <person name="Grigoriev I.V."/>
            <person name="Crous P."/>
            <person name="Smith M.E."/>
        </authorList>
    </citation>
    <scope>NUCLEOTIDE SEQUENCE</scope>
    <source>
        <strain evidence="4">NBRC 105413</strain>
    </source>
</reference>